<dbReference type="Proteomes" id="UP000886523">
    <property type="component" value="Unassembled WGS sequence"/>
</dbReference>
<comment type="caution">
    <text evidence="1">The sequence shown here is derived from an EMBL/GenBank/DDBJ whole genome shotgun (WGS) entry which is preliminary data.</text>
</comment>
<feature type="non-terminal residue" evidence="1">
    <location>
        <position position="97"/>
    </location>
</feature>
<gene>
    <name evidence="1" type="ORF">BS47DRAFT_1248837</name>
</gene>
<evidence type="ECO:0000313" key="1">
    <source>
        <dbReference type="EMBL" id="KAF9503215.1"/>
    </source>
</evidence>
<feature type="non-terminal residue" evidence="1">
    <location>
        <position position="1"/>
    </location>
</feature>
<sequence length="97" mass="10893">TRPQPSPMLYLAEGLAGEFVKGYQSNIEFGSIYRAAQEELLLPADRHVRFLKGENGLLYFRDADWPSSQTRLCIPSKLRLEILGETHDSPHKVAHGG</sequence>
<dbReference type="OrthoDB" id="2971978at2759"/>
<evidence type="ECO:0000313" key="2">
    <source>
        <dbReference type="Proteomes" id="UP000886523"/>
    </source>
</evidence>
<reference evidence="1" key="1">
    <citation type="journal article" date="2020" name="Nat. Commun.">
        <title>Large-scale genome sequencing of mycorrhizal fungi provides insights into the early evolution of symbiotic traits.</title>
        <authorList>
            <person name="Miyauchi S."/>
            <person name="Kiss E."/>
            <person name="Kuo A."/>
            <person name="Drula E."/>
            <person name="Kohler A."/>
            <person name="Sanchez-Garcia M."/>
            <person name="Morin E."/>
            <person name="Andreopoulos B."/>
            <person name="Barry K.W."/>
            <person name="Bonito G."/>
            <person name="Buee M."/>
            <person name="Carver A."/>
            <person name="Chen C."/>
            <person name="Cichocki N."/>
            <person name="Clum A."/>
            <person name="Culley D."/>
            <person name="Crous P.W."/>
            <person name="Fauchery L."/>
            <person name="Girlanda M."/>
            <person name="Hayes R.D."/>
            <person name="Keri Z."/>
            <person name="LaButti K."/>
            <person name="Lipzen A."/>
            <person name="Lombard V."/>
            <person name="Magnuson J."/>
            <person name="Maillard F."/>
            <person name="Murat C."/>
            <person name="Nolan M."/>
            <person name="Ohm R.A."/>
            <person name="Pangilinan J."/>
            <person name="Pereira M.F."/>
            <person name="Perotto S."/>
            <person name="Peter M."/>
            <person name="Pfister S."/>
            <person name="Riley R."/>
            <person name="Sitrit Y."/>
            <person name="Stielow J.B."/>
            <person name="Szollosi G."/>
            <person name="Zifcakova L."/>
            <person name="Stursova M."/>
            <person name="Spatafora J.W."/>
            <person name="Tedersoo L."/>
            <person name="Vaario L.M."/>
            <person name="Yamada A."/>
            <person name="Yan M."/>
            <person name="Wang P."/>
            <person name="Xu J."/>
            <person name="Bruns T."/>
            <person name="Baldrian P."/>
            <person name="Vilgalys R."/>
            <person name="Dunand C."/>
            <person name="Henrissat B."/>
            <person name="Grigoriev I.V."/>
            <person name="Hibbett D."/>
            <person name="Nagy L.G."/>
            <person name="Martin F.M."/>
        </authorList>
    </citation>
    <scope>NUCLEOTIDE SEQUENCE</scope>
    <source>
        <strain evidence="1">UP504</strain>
    </source>
</reference>
<proteinExistence type="predicted"/>
<accession>A0A9P6DM60</accession>
<organism evidence="1 2">
    <name type="scientific">Hydnum rufescens UP504</name>
    <dbReference type="NCBI Taxonomy" id="1448309"/>
    <lineage>
        <taxon>Eukaryota</taxon>
        <taxon>Fungi</taxon>
        <taxon>Dikarya</taxon>
        <taxon>Basidiomycota</taxon>
        <taxon>Agaricomycotina</taxon>
        <taxon>Agaricomycetes</taxon>
        <taxon>Cantharellales</taxon>
        <taxon>Hydnaceae</taxon>
        <taxon>Hydnum</taxon>
    </lineage>
</organism>
<protein>
    <submittedName>
        <fullName evidence="1">Uncharacterized protein</fullName>
    </submittedName>
</protein>
<dbReference type="EMBL" id="MU129411">
    <property type="protein sequence ID" value="KAF9503215.1"/>
    <property type="molecule type" value="Genomic_DNA"/>
</dbReference>
<name>A0A9P6DM60_9AGAM</name>
<dbReference type="AlphaFoldDB" id="A0A9P6DM60"/>
<keyword evidence="2" id="KW-1185">Reference proteome</keyword>